<gene>
    <name evidence="3" type="ORF">LAME_0F16908G</name>
</gene>
<evidence type="ECO:0000313" key="3">
    <source>
        <dbReference type="EMBL" id="SCU96632.1"/>
    </source>
</evidence>
<dbReference type="AlphaFoldDB" id="A0A1G4JZI2"/>
<keyword evidence="2" id="KW-0812">Transmembrane</keyword>
<evidence type="ECO:0000313" key="4">
    <source>
        <dbReference type="Proteomes" id="UP000191144"/>
    </source>
</evidence>
<dbReference type="Proteomes" id="UP000191144">
    <property type="component" value="Chromosome F"/>
</dbReference>
<feature type="region of interest" description="Disordered" evidence="1">
    <location>
        <begin position="355"/>
        <end position="377"/>
    </location>
</feature>
<dbReference type="EMBL" id="LT598477">
    <property type="protein sequence ID" value="SCU96632.1"/>
    <property type="molecule type" value="Genomic_DNA"/>
</dbReference>
<evidence type="ECO:0000256" key="1">
    <source>
        <dbReference type="SAM" id="MobiDB-lite"/>
    </source>
</evidence>
<keyword evidence="2" id="KW-1133">Transmembrane helix</keyword>
<sequence length="390" mass="41949">MFNATRVSYLTSSKISKSGTWYSSSTGGDGSLSTILVILPESSSPLSTTTISGSTSFRARNSTKDFITPATTSITAISTSSTFISDTPSAVPSDTPSAVPSDTPSALPSDTTSASPSTSMVSSTSRTVKRGKTVVSYTRSYIITESSTTFTTQLSRVSVLGTQEAATFSAPTAAATTDLAFYNRWLSGTLDSGQFSGSVSSGHRNTIIASVVGSVGGFLLAALIIWAMFFWRRKRRVNTTRGFSHEIGCRLDDPSEMADNLNSEQNHHATNLSSNEDEEFLKGKYSSFGRKLPLWHKNDDKLKKDTLMAQPRVPERSQANPFQDEFDFQKRLPLPPPVPTQDLPLHSSFSYASADTSSVSDAGSDSSSSIQLSRPNAVARSTQSFLRELL</sequence>
<name>A0A1G4JZI2_9SACH</name>
<keyword evidence="2" id="KW-0472">Membrane</keyword>
<reference evidence="4" key="1">
    <citation type="submission" date="2016-03" db="EMBL/GenBank/DDBJ databases">
        <authorList>
            <person name="Devillers Hugo."/>
        </authorList>
    </citation>
    <scope>NUCLEOTIDE SEQUENCE [LARGE SCALE GENOMIC DNA]</scope>
</reference>
<protein>
    <submittedName>
        <fullName evidence="3">LAME_0F16908g1_1</fullName>
    </submittedName>
</protein>
<dbReference type="OrthoDB" id="4036548at2759"/>
<organism evidence="3 4">
    <name type="scientific">Lachancea meyersii CBS 8951</name>
    <dbReference type="NCBI Taxonomy" id="1266667"/>
    <lineage>
        <taxon>Eukaryota</taxon>
        <taxon>Fungi</taxon>
        <taxon>Dikarya</taxon>
        <taxon>Ascomycota</taxon>
        <taxon>Saccharomycotina</taxon>
        <taxon>Saccharomycetes</taxon>
        <taxon>Saccharomycetales</taxon>
        <taxon>Saccharomycetaceae</taxon>
        <taxon>Lachancea</taxon>
    </lineage>
</organism>
<keyword evidence="4" id="KW-1185">Reference proteome</keyword>
<accession>A0A1G4JZI2</accession>
<feature type="region of interest" description="Disordered" evidence="1">
    <location>
        <begin position="85"/>
        <end position="125"/>
    </location>
</feature>
<dbReference type="CDD" id="cd12087">
    <property type="entry name" value="TM_EGFR-like"/>
    <property type="match status" value="1"/>
</dbReference>
<feature type="transmembrane region" description="Helical" evidence="2">
    <location>
        <begin position="207"/>
        <end position="231"/>
    </location>
</feature>
<feature type="compositionally biased region" description="Low complexity" evidence="1">
    <location>
        <begin position="100"/>
        <end position="125"/>
    </location>
</feature>
<evidence type="ECO:0000256" key="2">
    <source>
        <dbReference type="SAM" id="Phobius"/>
    </source>
</evidence>
<feature type="compositionally biased region" description="Low complexity" evidence="1">
    <location>
        <begin position="355"/>
        <end position="373"/>
    </location>
</feature>
<proteinExistence type="predicted"/>